<dbReference type="InterPro" id="IPR016134">
    <property type="entry name" value="Dockerin_dom"/>
</dbReference>
<dbReference type="InterPro" id="IPR018247">
    <property type="entry name" value="EF_Hand_1_Ca_BS"/>
</dbReference>
<dbReference type="PROSITE" id="PS51766">
    <property type="entry name" value="DOCKERIN"/>
    <property type="match status" value="1"/>
</dbReference>
<organism evidence="3">
    <name type="scientific">marine metagenome</name>
    <dbReference type="NCBI Taxonomy" id="408172"/>
    <lineage>
        <taxon>unclassified sequences</taxon>
        <taxon>metagenomes</taxon>
        <taxon>ecological metagenomes</taxon>
    </lineage>
</organism>
<dbReference type="AlphaFoldDB" id="A0A382C5J1"/>
<dbReference type="GO" id="GO:0000272">
    <property type="term" value="P:polysaccharide catabolic process"/>
    <property type="evidence" value="ECO:0007669"/>
    <property type="project" value="InterPro"/>
</dbReference>
<feature type="domain" description="Dockerin" evidence="2">
    <location>
        <begin position="88"/>
        <end position="148"/>
    </location>
</feature>
<dbReference type="GO" id="GO:0004553">
    <property type="term" value="F:hydrolase activity, hydrolyzing O-glycosyl compounds"/>
    <property type="evidence" value="ECO:0007669"/>
    <property type="project" value="InterPro"/>
</dbReference>
<evidence type="ECO:0008006" key="4">
    <source>
        <dbReference type="Google" id="ProtNLM"/>
    </source>
</evidence>
<feature type="domain" description="PKD" evidence="1">
    <location>
        <begin position="5"/>
        <end position="89"/>
    </location>
</feature>
<protein>
    <recommendedName>
        <fullName evidence="4">PKD domain-containing protein</fullName>
    </recommendedName>
</protein>
<name>A0A382C5J1_9ZZZZ</name>
<dbReference type="CDD" id="cd14256">
    <property type="entry name" value="Dockerin_I"/>
    <property type="match status" value="1"/>
</dbReference>
<dbReference type="CDD" id="cd00146">
    <property type="entry name" value="PKD"/>
    <property type="match status" value="1"/>
</dbReference>
<sequence length="148" mass="15745">DLGNLQSIPRASTITTTAPGEIHFFDKSEGPVGSWYWNFGEGSTSFEIHPSFYYTNPGIYNVTLTVTGLNGATSDGQMTIVVTAEGAQDHDRGDINGDGSLTVVDVLLCTNYILGLMEFTPEEFLAADADGNGVIDIFDALGISDLAD</sequence>
<reference evidence="3" key="1">
    <citation type="submission" date="2018-05" db="EMBL/GenBank/DDBJ databases">
        <authorList>
            <person name="Lanie J.A."/>
            <person name="Ng W.-L."/>
            <person name="Kazmierczak K.M."/>
            <person name="Andrzejewski T.M."/>
            <person name="Davidsen T.M."/>
            <person name="Wayne K.J."/>
            <person name="Tettelin H."/>
            <person name="Glass J.I."/>
            <person name="Rusch D."/>
            <person name="Podicherti R."/>
            <person name="Tsui H.-C.T."/>
            <person name="Winkler M.E."/>
        </authorList>
    </citation>
    <scope>NUCLEOTIDE SEQUENCE</scope>
</reference>
<dbReference type="InterPro" id="IPR022409">
    <property type="entry name" value="PKD/Chitinase_dom"/>
</dbReference>
<dbReference type="EMBL" id="UINC01032617">
    <property type="protein sequence ID" value="SVB20573.1"/>
    <property type="molecule type" value="Genomic_DNA"/>
</dbReference>
<dbReference type="PROSITE" id="PS00018">
    <property type="entry name" value="EF_HAND_1"/>
    <property type="match status" value="1"/>
</dbReference>
<evidence type="ECO:0000259" key="2">
    <source>
        <dbReference type="PROSITE" id="PS51766"/>
    </source>
</evidence>
<evidence type="ECO:0000313" key="3">
    <source>
        <dbReference type="EMBL" id="SVB20573.1"/>
    </source>
</evidence>
<dbReference type="Pfam" id="PF00404">
    <property type="entry name" value="Dockerin_1"/>
    <property type="match status" value="1"/>
</dbReference>
<dbReference type="Pfam" id="PF18911">
    <property type="entry name" value="PKD_4"/>
    <property type="match status" value="1"/>
</dbReference>
<evidence type="ECO:0000259" key="1">
    <source>
        <dbReference type="PROSITE" id="PS50093"/>
    </source>
</evidence>
<proteinExistence type="predicted"/>
<dbReference type="SUPFAM" id="SSF49299">
    <property type="entry name" value="PKD domain"/>
    <property type="match status" value="1"/>
</dbReference>
<dbReference type="InterPro" id="IPR035986">
    <property type="entry name" value="PKD_dom_sf"/>
</dbReference>
<dbReference type="InterPro" id="IPR000601">
    <property type="entry name" value="PKD_dom"/>
</dbReference>
<dbReference type="Gene3D" id="2.60.40.10">
    <property type="entry name" value="Immunoglobulins"/>
    <property type="match status" value="1"/>
</dbReference>
<accession>A0A382C5J1</accession>
<dbReference type="Gene3D" id="1.10.1330.10">
    <property type="entry name" value="Dockerin domain"/>
    <property type="match status" value="1"/>
</dbReference>
<dbReference type="InterPro" id="IPR036439">
    <property type="entry name" value="Dockerin_dom_sf"/>
</dbReference>
<dbReference type="InterPro" id="IPR002105">
    <property type="entry name" value="Dockerin_1_rpt"/>
</dbReference>
<dbReference type="SMART" id="SM00089">
    <property type="entry name" value="PKD"/>
    <property type="match status" value="1"/>
</dbReference>
<dbReference type="PROSITE" id="PS50093">
    <property type="entry name" value="PKD"/>
    <property type="match status" value="1"/>
</dbReference>
<feature type="non-terminal residue" evidence="3">
    <location>
        <position position="1"/>
    </location>
</feature>
<dbReference type="InterPro" id="IPR013783">
    <property type="entry name" value="Ig-like_fold"/>
</dbReference>
<dbReference type="SUPFAM" id="SSF63446">
    <property type="entry name" value="Type I dockerin domain"/>
    <property type="match status" value="1"/>
</dbReference>
<gene>
    <name evidence="3" type="ORF">METZ01_LOCUS173427</name>
</gene>